<dbReference type="Gene3D" id="3.10.28.10">
    <property type="entry name" value="Homing endonucleases"/>
    <property type="match status" value="1"/>
</dbReference>
<protein>
    <submittedName>
        <fullName evidence="6">Endonuclease</fullName>
    </submittedName>
</protein>
<dbReference type="Gene3D" id="2.170.16.10">
    <property type="entry name" value="Hedgehog/Intein (Hint) domain"/>
    <property type="match status" value="2"/>
</dbReference>
<dbReference type="InterPro" id="IPR027434">
    <property type="entry name" value="Homing_endonucl"/>
</dbReference>
<keyword evidence="4" id="KW-0651">Protein splicing</keyword>
<dbReference type="PROSITE" id="PS50819">
    <property type="entry name" value="INTEIN_ENDONUCLEASE"/>
    <property type="match status" value="1"/>
</dbReference>
<evidence type="ECO:0000256" key="2">
    <source>
        <dbReference type="ARBA" id="ARBA00022813"/>
    </source>
</evidence>
<proteinExistence type="predicted"/>
<keyword evidence="1" id="KW-0547">Nucleotide-binding</keyword>
<evidence type="ECO:0000256" key="4">
    <source>
        <dbReference type="ARBA" id="ARBA00023000"/>
    </source>
</evidence>
<dbReference type="GO" id="GO:0004519">
    <property type="term" value="F:endonuclease activity"/>
    <property type="evidence" value="ECO:0007669"/>
    <property type="project" value="UniProtKB-KW"/>
</dbReference>
<dbReference type="InterPro" id="IPR004860">
    <property type="entry name" value="LAGLIDADG_dom"/>
</dbReference>
<dbReference type="RefSeq" id="WP_096312599.1">
    <property type="nucleotide sequence ID" value="NZ_BAAAVX010000058.1"/>
</dbReference>
<organism evidence="6 7">
    <name type="scientific">Mycolicibacterium pallens</name>
    <dbReference type="NCBI Taxonomy" id="370524"/>
    <lineage>
        <taxon>Bacteria</taxon>
        <taxon>Bacillati</taxon>
        <taxon>Actinomycetota</taxon>
        <taxon>Actinomycetes</taxon>
        <taxon>Mycobacteriales</taxon>
        <taxon>Mycobacteriaceae</taxon>
        <taxon>Mycolicibacterium</taxon>
    </lineage>
</organism>
<keyword evidence="3" id="KW-0067">ATP-binding</keyword>
<reference evidence="6 7" key="1">
    <citation type="submission" date="2021-07" db="EMBL/GenBank/DDBJ databases">
        <title>Whole genome sequencing of non-tuberculosis mycobacteria type-strains.</title>
        <authorList>
            <person name="Igarashi Y."/>
            <person name="Osugi A."/>
            <person name="Mitarai S."/>
        </authorList>
    </citation>
    <scope>NUCLEOTIDE SEQUENCE [LARGE SCALE GENOMIC DNA]</scope>
    <source>
        <strain evidence="6 7">JCM 16370</strain>
    </source>
</reference>
<feature type="domain" description="DOD-type homing endonuclease" evidence="5">
    <location>
        <begin position="116"/>
        <end position="263"/>
    </location>
</feature>
<keyword evidence="6" id="KW-0540">Nuclease</keyword>
<gene>
    <name evidence="6" type="ORF">K0O64_29220</name>
</gene>
<accession>A0ABX8VGN0</accession>
<evidence type="ECO:0000256" key="3">
    <source>
        <dbReference type="ARBA" id="ARBA00022840"/>
    </source>
</evidence>
<dbReference type="SUPFAM" id="SSF55608">
    <property type="entry name" value="Homing endonucleases"/>
    <property type="match status" value="1"/>
</dbReference>
<dbReference type="EMBL" id="CP080333">
    <property type="protein sequence ID" value="QYL16974.1"/>
    <property type="molecule type" value="Genomic_DNA"/>
</dbReference>
<dbReference type="PRINTS" id="PR00379">
    <property type="entry name" value="INTEIN"/>
</dbReference>
<dbReference type="InterPro" id="IPR030934">
    <property type="entry name" value="Intein_C"/>
</dbReference>
<evidence type="ECO:0000256" key="1">
    <source>
        <dbReference type="ARBA" id="ARBA00022741"/>
    </source>
</evidence>
<dbReference type="Pfam" id="PF14890">
    <property type="entry name" value="Intein_splicing"/>
    <property type="match status" value="1"/>
</dbReference>
<dbReference type="NCBIfam" id="TIGR01443">
    <property type="entry name" value="intein_Cterm"/>
    <property type="match status" value="1"/>
</dbReference>
<dbReference type="InterPro" id="IPR006142">
    <property type="entry name" value="INTEIN"/>
</dbReference>
<dbReference type="Pfam" id="PF14528">
    <property type="entry name" value="LAGLIDADG_3"/>
    <property type="match status" value="1"/>
</dbReference>
<dbReference type="InterPro" id="IPR004042">
    <property type="entry name" value="Intein_endonuc_central"/>
</dbReference>
<dbReference type="InterPro" id="IPR036844">
    <property type="entry name" value="Hint_dom_sf"/>
</dbReference>
<sequence length="427" mass="46863">MALAASARILRADNGSEMTIGELALSGECPVVWSMGHRKRMVARDVAGVAASRHAEVFRLRLASGREVDATGDQLLMTLDGPITLIGASIGDRIAVARRVPDPLHPQRMVDAEVILLAHMIGDGSCVKRQPIRYASIDEESLAAVSIAARHFGVTAIRDDYPAARVTTLRLPAPYHLTHGKRNPIAAWLDGLGLFGLRSYEKFVPAGIFALSEVKVGLFLRHLWATDGHVSWDSRAGGGKLYYASTSRRLIDDVAQLLLRFEVFSRIKRVRKAGYRDGWHLCIYGAENQLRFLRHIGVHGAKDAAAEALITKLEVVQRNTNLDTIPAAVWTSVRSVMAENAITQRQFAAAMNSRFCGSAMWKRSPSRGRLHNVAIVLEDRHLHDLATSDVFWDEIVEITSLGEQDVYDISVDGADNVIAQAIVAHTG</sequence>
<evidence type="ECO:0000313" key="7">
    <source>
        <dbReference type="Proteomes" id="UP000825367"/>
    </source>
</evidence>
<keyword evidence="2" id="KW-0068">Autocatalytic cleavage</keyword>
<dbReference type="CDD" id="cd00081">
    <property type="entry name" value="Hint"/>
    <property type="match status" value="1"/>
</dbReference>
<keyword evidence="6" id="KW-0255">Endonuclease</keyword>
<dbReference type="SUPFAM" id="SSF51294">
    <property type="entry name" value="Hedgehog/intein (Hint) domain"/>
    <property type="match status" value="1"/>
</dbReference>
<keyword evidence="6" id="KW-0378">Hydrolase</keyword>
<evidence type="ECO:0000259" key="5">
    <source>
        <dbReference type="PROSITE" id="PS50819"/>
    </source>
</evidence>
<name>A0ABX8VGN0_9MYCO</name>
<dbReference type="Proteomes" id="UP000825367">
    <property type="component" value="Chromosome"/>
</dbReference>
<keyword evidence="7" id="KW-1185">Reference proteome</keyword>
<evidence type="ECO:0000313" key="6">
    <source>
        <dbReference type="EMBL" id="QYL16974.1"/>
    </source>
</evidence>